<dbReference type="GO" id="GO:0005840">
    <property type="term" value="C:ribosome"/>
    <property type="evidence" value="ECO:0007669"/>
    <property type="project" value="UniProtKB-KW"/>
</dbReference>
<dbReference type="EMBL" id="CAKOAT010048155">
    <property type="protein sequence ID" value="CAH8292480.1"/>
    <property type="molecule type" value="Genomic_DNA"/>
</dbReference>
<evidence type="ECO:0000256" key="3">
    <source>
        <dbReference type="ARBA" id="ARBA00023274"/>
    </source>
</evidence>
<evidence type="ECO:0000256" key="2">
    <source>
        <dbReference type="ARBA" id="ARBA00022980"/>
    </source>
</evidence>
<dbReference type="Gene3D" id="2.40.50.140">
    <property type="entry name" value="Nucleic acid-binding proteins"/>
    <property type="match status" value="1"/>
</dbReference>
<evidence type="ECO:0000256" key="4">
    <source>
        <dbReference type="ARBA" id="ARBA00077543"/>
    </source>
</evidence>
<organism evidence="5 6">
    <name type="scientific">Eruca vesicaria subsp. sativa</name>
    <name type="common">Garden rocket</name>
    <name type="synonym">Eruca sativa</name>
    <dbReference type="NCBI Taxonomy" id="29727"/>
    <lineage>
        <taxon>Eukaryota</taxon>
        <taxon>Viridiplantae</taxon>
        <taxon>Streptophyta</taxon>
        <taxon>Embryophyta</taxon>
        <taxon>Tracheophyta</taxon>
        <taxon>Spermatophyta</taxon>
        <taxon>Magnoliopsida</taxon>
        <taxon>eudicotyledons</taxon>
        <taxon>Gunneridae</taxon>
        <taxon>Pentapetalae</taxon>
        <taxon>rosids</taxon>
        <taxon>malvids</taxon>
        <taxon>Brassicales</taxon>
        <taxon>Brassicaceae</taxon>
        <taxon>Brassiceae</taxon>
        <taxon>Eruca</taxon>
    </lineage>
</organism>
<protein>
    <recommendedName>
        <fullName evidence="4">S12</fullName>
    </recommendedName>
</protein>
<sequence>MVAGAAVALAAMAGRYVVLKLSSLTLMSADLISYCQNVESSVVNVLFEDEVLISGIGHKGHDVGDIPGVKFKVFKVSGVSLWVLLKEKKEKSRS</sequence>
<dbReference type="GO" id="GO:1990904">
    <property type="term" value="C:ribonucleoprotein complex"/>
    <property type="evidence" value="ECO:0007669"/>
    <property type="project" value="UniProtKB-KW"/>
</dbReference>
<evidence type="ECO:0000313" key="5">
    <source>
        <dbReference type="EMBL" id="CAH8292480.1"/>
    </source>
</evidence>
<dbReference type="InterPro" id="IPR012340">
    <property type="entry name" value="NA-bd_OB-fold"/>
</dbReference>
<name>A0ABC8IYH3_ERUVS</name>
<proteinExistence type="inferred from homology"/>
<keyword evidence="3" id="KW-0687">Ribonucleoprotein</keyword>
<dbReference type="FunFam" id="2.40.50.140:FF:000007">
    <property type="entry name" value="40S ribosomal protein S23"/>
    <property type="match status" value="1"/>
</dbReference>
<comment type="similarity">
    <text evidence="1">Belongs to the universal ribosomal protein uS12 family.</text>
</comment>
<comment type="caution">
    <text evidence="5">The sequence shown here is derived from an EMBL/GenBank/DDBJ whole genome shotgun (WGS) entry which is preliminary data.</text>
</comment>
<gene>
    <name evidence="5" type="ORF">ERUC_LOCUS1516</name>
</gene>
<reference evidence="5 6" key="1">
    <citation type="submission" date="2022-03" db="EMBL/GenBank/DDBJ databases">
        <authorList>
            <person name="Macdonald S."/>
            <person name="Ahmed S."/>
            <person name="Newling K."/>
        </authorList>
    </citation>
    <scope>NUCLEOTIDE SEQUENCE [LARGE SCALE GENOMIC DNA]</scope>
</reference>
<dbReference type="Proteomes" id="UP001642260">
    <property type="component" value="Unassembled WGS sequence"/>
</dbReference>
<accession>A0ABC8IYH3</accession>
<dbReference type="Pfam" id="PF00164">
    <property type="entry name" value="Ribosom_S12_S23"/>
    <property type="match status" value="1"/>
</dbReference>
<keyword evidence="6" id="KW-1185">Reference proteome</keyword>
<evidence type="ECO:0000313" key="6">
    <source>
        <dbReference type="Proteomes" id="UP001642260"/>
    </source>
</evidence>
<dbReference type="InterPro" id="IPR006032">
    <property type="entry name" value="Ribosomal_uS12"/>
</dbReference>
<keyword evidence="2" id="KW-0689">Ribosomal protein</keyword>
<dbReference type="AlphaFoldDB" id="A0ABC8IYH3"/>
<dbReference type="SUPFAM" id="SSF50249">
    <property type="entry name" value="Nucleic acid-binding proteins"/>
    <property type="match status" value="1"/>
</dbReference>
<evidence type="ECO:0000256" key="1">
    <source>
        <dbReference type="ARBA" id="ARBA00005657"/>
    </source>
</evidence>